<accession>A0A9X4B2B1</accession>
<dbReference type="AlphaFoldDB" id="A0A9X4B2B1"/>
<dbReference type="EC" id="2.7.8.7" evidence="8"/>
<dbReference type="InterPro" id="IPR004568">
    <property type="entry name" value="Ppantetheine-prot_Trfase_dom"/>
</dbReference>
<dbReference type="Proteomes" id="UP001141183">
    <property type="component" value="Unassembled WGS sequence"/>
</dbReference>
<dbReference type="Pfam" id="PF01648">
    <property type="entry name" value="ACPS"/>
    <property type="match status" value="1"/>
</dbReference>
<evidence type="ECO:0000256" key="8">
    <source>
        <dbReference type="HAMAP-Rule" id="MF_00101"/>
    </source>
</evidence>
<evidence type="ECO:0000256" key="7">
    <source>
        <dbReference type="ARBA" id="ARBA00023160"/>
    </source>
</evidence>
<keyword evidence="6 8" id="KW-0443">Lipid metabolism</keyword>
<protein>
    <recommendedName>
        <fullName evidence="8">Holo-[acyl-carrier-protein] synthase</fullName>
        <shortName evidence="8">Holo-ACP synthase</shortName>
        <ecNumber evidence="8">2.7.8.7</ecNumber>
    </recommendedName>
    <alternativeName>
        <fullName evidence="8">4'-phosphopantetheinyl transferase AcpS</fullName>
    </alternativeName>
</protein>
<reference evidence="10" key="1">
    <citation type="submission" date="2022-05" db="EMBL/GenBank/DDBJ databases">
        <title>Draft genome sequence of Clostridium tertium strain CP3 isolated from Peru.</title>
        <authorList>
            <person name="Hurtado R."/>
            <person name="Lima L."/>
            <person name="Sousa T."/>
            <person name="Jaiswal A.K."/>
            <person name="Tiwari S."/>
            <person name="Maturrano L."/>
            <person name="Brenig B."/>
            <person name="Azevedo V."/>
        </authorList>
    </citation>
    <scope>NUCLEOTIDE SEQUENCE</scope>
    <source>
        <strain evidence="10">CP3</strain>
    </source>
</reference>
<dbReference type="Gene3D" id="3.90.470.20">
    <property type="entry name" value="4'-phosphopantetheinyl transferase domain"/>
    <property type="match status" value="1"/>
</dbReference>
<gene>
    <name evidence="8 10" type="primary">acpS</name>
    <name evidence="10" type="ORF">NE398_15545</name>
</gene>
<comment type="catalytic activity">
    <reaction evidence="8">
        <text>apo-[ACP] + CoA = holo-[ACP] + adenosine 3',5'-bisphosphate + H(+)</text>
        <dbReference type="Rhea" id="RHEA:12068"/>
        <dbReference type="Rhea" id="RHEA-COMP:9685"/>
        <dbReference type="Rhea" id="RHEA-COMP:9690"/>
        <dbReference type="ChEBI" id="CHEBI:15378"/>
        <dbReference type="ChEBI" id="CHEBI:29999"/>
        <dbReference type="ChEBI" id="CHEBI:57287"/>
        <dbReference type="ChEBI" id="CHEBI:58343"/>
        <dbReference type="ChEBI" id="CHEBI:64479"/>
        <dbReference type="EC" id="2.7.8.7"/>
    </reaction>
</comment>
<keyword evidence="8" id="KW-0963">Cytoplasm</keyword>
<feature type="binding site" evidence="8">
    <location>
        <position position="8"/>
    </location>
    <ligand>
        <name>Mg(2+)</name>
        <dbReference type="ChEBI" id="CHEBI:18420"/>
    </ligand>
</feature>
<comment type="subcellular location">
    <subcellularLocation>
        <location evidence="8">Cytoplasm</location>
    </subcellularLocation>
</comment>
<sequence length="122" mass="13713">MIIGIGTDIIEINRIRKAVDKTNGFVEKVFTNKEIEMFKEKNMRYEVIAGNFAAKEAISKSFGTGIRGFSLREIEVLRDELGKPIVFLSDNIDRLIGKSYKLNLSISHNNTSAIAFAILEES</sequence>
<feature type="binding site" evidence="8">
    <location>
        <position position="56"/>
    </location>
    <ligand>
        <name>Mg(2+)</name>
        <dbReference type="ChEBI" id="CHEBI:18420"/>
    </ligand>
</feature>
<dbReference type="EMBL" id="JAMRYU010000016">
    <property type="protein sequence ID" value="MDC4241552.1"/>
    <property type="molecule type" value="Genomic_DNA"/>
</dbReference>
<evidence type="ECO:0000313" key="11">
    <source>
        <dbReference type="Proteomes" id="UP001141183"/>
    </source>
</evidence>
<dbReference type="GO" id="GO:0005737">
    <property type="term" value="C:cytoplasm"/>
    <property type="evidence" value="ECO:0007669"/>
    <property type="project" value="UniProtKB-SubCell"/>
</dbReference>
<evidence type="ECO:0000256" key="2">
    <source>
        <dbReference type="ARBA" id="ARBA00022679"/>
    </source>
</evidence>
<evidence type="ECO:0000256" key="6">
    <source>
        <dbReference type="ARBA" id="ARBA00023098"/>
    </source>
</evidence>
<evidence type="ECO:0000313" key="10">
    <source>
        <dbReference type="EMBL" id="MDC4241552.1"/>
    </source>
</evidence>
<dbReference type="InterPro" id="IPR002582">
    <property type="entry name" value="ACPS"/>
</dbReference>
<keyword evidence="11" id="KW-1185">Reference proteome</keyword>
<keyword evidence="7 8" id="KW-0275">Fatty acid biosynthesis</keyword>
<dbReference type="RefSeq" id="WP_008676234.1">
    <property type="nucleotide sequence ID" value="NZ_CABKOG010000002.1"/>
</dbReference>
<name>A0A9X4B2B1_9CLOT</name>
<evidence type="ECO:0000256" key="1">
    <source>
        <dbReference type="ARBA" id="ARBA00022516"/>
    </source>
</evidence>
<keyword evidence="3 8" id="KW-0479">Metal-binding</keyword>
<dbReference type="GO" id="GO:0008897">
    <property type="term" value="F:holo-[acyl-carrier-protein] synthase activity"/>
    <property type="evidence" value="ECO:0007669"/>
    <property type="project" value="UniProtKB-UniRule"/>
</dbReference>
<evidence type="ECO:0000256" key="5">
    <source>
        <dbReference type="ARBA" id="ARBA00022842"/>
    </source>
</evidence>
<dbReference type="SUPFAM" id="SSF56214">
    <property type="entry name" value="4'-phosphopantetheinyl transferase"/>
    <property type="match status" value="1"/>
</dbReference>
<keyword evidence="2 8" id="KW-0808">Transferase</keyword>
<keyword evidence="1 8" id="KW-0444">Lipid biosynthesis</keyword>
<comment type="similarity">
    <text evidence="8">Belongs to the P-Pant transferase superfamily. AcpS family.</text>
</comment>
<comment type="caution">
    <text evidence="10">The sequence shown here is derived from an EMBL/GenBank/DDBJ whole genome shotgun (WGS) entry which is preliminary data.</text>
</comment>
<proteinExistence type="inferred from homology"/>
<dbReference type="NCBIfam" id="TIGR00516">
    <property type="entry name" value="acpS"/>
    <property type="match status" value="1"/>
</dbReference>
<comment type="cofactor">
    <cofactor evidence="8">
        <name>Mg(2+)</name>
        <dbReference type="ChEBI" id="CHEBI:18420"/>
    </cofactor>
</comment>
<organism evidence="10 11">
    <name type="scientific">Clostridium tertium</name>
    <dbReference type="NCBI Taxonomy" id="1559"/>
    <lineage>
        <taxon>Bacteria</taxon>
        <taxon>Bacillati</taxon>
        <taxon>Bacillota</taxon>
        <taxon>Clostridia</taxon>
        <taxon>Eubacteriales</taxon>
        <taxon>Clostridiaceae</taxon>
        <taxon>Clostridium</taxon>
    </lineage>
</organism>
<evidence type="ECO:0000256" key="3">
    <source>
        <dbReference type="ARBA" id="ARBA00022723"/>
    </source>
</evidence>
<dbReference type="GO" id="GO:0000287">
    <property type="term" value="F:magnesium ion binding"/>
    <property type="evidence" value="ECO:0007669"/>
    <property type="project" value="UniProtKB-UniRule"/>
</dbReference>
<comment type="function">
    <text evidence="8">Transfers the 4'-phosphopantetheine moiety from coenzyme A to a Ser of acyl-carrier-protein.</text>
</comment>
<dbReference type="InterPro" id="IPR008278">
    <property type="entry name" value="4-PPantetheinyl_Trfase_dom"/>
</dbReference>
<dbReference type="InterPro" id="IPR037143">
    <property type="entry name" value="4-PPantetheinyl_Trfase_dom_sf"/>
</dbReference>
<keyword evidence="5 8" id="KW-0460">Magnesium</keyword>
<dbReference type="GO" id="GO:0006633">
    <property type="term" value="P:fatty acid biosynthetic process"/>
    <property type="evidence" value="ECO:0007669"/>
    <property type="project" value="UniProtKB-UniRule"/>
</dbReference>
<feature type="domain" description="4'-phosphopantetheinyl transferase" evidence="9">
    <location>
        <begin position="4"/>
        <end position="98"/>
    </location>
</feature>
<dbReference type="HAMAP" id="MF_00101">
    <property type="entry name" value="AcpS"/>
    <property type="match status" value="1"/>
</dbReference>
<evidence type="ECO:0000259" key="9">
    <source>
        <dbReference type="Pfam" id="PF01648"/>
    </source>
</evidence>
<evidence type="ECO:0000256" key="4">
    <source>
        <dbReference type="ARBA" id="ARBA00022832"/>
    </source>
</evidence>
<dbReference type="NCBIfam" id="TIGR00556">
    <property type="entry name" value="pantethn_trn"/>
    <property type="match status" value="1"/>
</dbReference>
<keyword evidence="4 8" id="KW-0276">Fatty acid metabolism</keyword>